<dbReference type="RefSeq" id="WP_284297092.1">
    <property type="nucleotide sequence ID" value="NZ_BSSV01000002.1"/>
</dbReference>
<reference evidence="2 3" key="1">
    <citation type="submission" date="2023-03" db="EMBL/GenBank/DDBJ databases">
        <title>Thalassotalea loyana LMG 22536T draft genome sequence.</title>
        <authorList>
            <person name="Sawabe T."/>
        </authorList>
    </citation>
    <scope>NUCLEOTIDE SEQUENCE [LARGE SCALE GENOMIC DNA]</scope>
    <source>
        <strain evidence="2 3">LMG 22536</strain>
    </source>
</reference>
<dbReference type="EMBL" id="BSSV01000002">
    <property type="protein sequence ID" value="GLX85211.1"/>
    <property type="molecule type" value="Genomic_DNA"/>
</dbReference>
<evidence type="ECO:0000313" key="3">
    <source>
        <dbReference type="Proteomes" id="UP001157134"/>
    </source>
</evidence>
<dbReference type="Pfam" id="PF06877">
    <property type="entry name" value="RraB"/>
    <property type="match status" value="1"/>
</dbReference>
<feature type="domain" description="Regulator of ribonuclease activity B" evidence="1">
    <location>
        <begin position="11"/>
        <end position="108"/>
    </location>
</feature>
<comment type="caution">
    <text evidence="2">The sequence shown here is derived from an EMBL/GenBank/DDBJ whole genome shotgun (WGS) entry which is preliminary data.</text>
</comment>
<dbReference type="InterPro" id="IPR009671">
    <property type="entry name" value="RraB_dom"/>
</dbReference>
<keyword evidence="3" id="KW-1185">Reference proteome</keyword>
<evidence type="ECO:0000259" key="1">
    <source>
        <dbReference type="Pfam" id="PF06877"/>
    </source>
</evidence>
<gene>
    <name evidence="2" type="ORF">tloyanaT_14630</name>
</gene>
<dbReference type="Gene3D" id="3.30.70.970">
    <property type="entry name" value="RraB-like"/>
    <property type="match status" value="1"/>
</dbReference>
<dbReference type="SUPFAM" id="SSF89946">
    <property type="entry name" value="Hypothetical protein VC0424"/>
    <property type="match status" value="1"/>
</dbReference>
<dbReference type="InterPro" id="IPR036701">
    <property type="entry name" value="RraB-like_sf"/>
</dbReference>
<organism evidence="2 3">
    <name type="scientific">Thalassotalea loyana</name>
    <dbReference type="NCBI Taxonomy" id="280483"/>
    <lineage>
        <taxon>Bacteria</taxon>
        <taxon>Pseudomonadati</taxon>
        <taxon>Pseudomonadota</taxon>
        <taxon>Gammaproteobacteria</taxon>
        <taxon>Alteromonadales</taxon>
        <taxon>Colwelliaceae</taxon>
        <taxon>Thalassotalea</taxon>
    </lineage>
</organism>
<sequence>MNRDLTVYPENETGNMLWQLLQAGVDLGQTHEVEFSVIFEQEEQALNFGKLLLENNQKLSFSPYQGSETHPWEITAYPAMPLSNQNIEGYTQLLIENSAELGGVFDGWYTQAQGVLAQS</sequence>
<evidence type="ECO:0000313" key="2">
    <source>
        <dbReference type="EMBL" id="GLX85211.1"/>
    </source>
</evidence>
<dbReference type="Proteomes" id="UP001157134">
    <property type="component" value="Unassembled WGS sequence"/>
</dbReference>
<proteinExistence type="predicted"/>
<accession>A0ABQ6HAR2</accession>
<name>A0ABQ6HAR2_9GAMM</name>
<protein>
    <recommendedName>
        <fullName evidence="1">Regulator of ribonuclease activity B domain-containing protein</fullName>
    </recommendedName>
</protein>